<dbReference type="AlphaFoldDB" id="A0A378K5Q5"/>
<sequence length="270" mass="31562">MSVNKLRSILKSAFPHLSKMFSEKEGVQQYRKILTYFLKDGVIDPLELEQLKYVENKYELTEEEIRKIQRKALSTYFNEIISDKRISEEERKTLQELLNLFSLQTNEINFDQKIFNKYYTLGLIEQGSLPSVENKDKLNIIFKPNEILHYRASSQLNKIKKVTKRINYGGLTGSIKIMKGVRYRIGSIGVQTKTQEILDTEDVGILYITNQRIGFKGNKKQFNILFNKILSFELFAEGIFLFKQGKETPYILTLDDYEIPLTILSFLLNN</sequence>
<dbReference type="STRING" id="39962.Lmor_0534"/>
<reference evidence="2 4" key="2">
    <citation type="submission" date="2018-06" db="EMBL/GenBank/DDBJ databases">
        <authorList>
            <consortium name="Pathogen Informatics"/>
            <person name="Doyle S."/>
        </authorList>
    </citation>
    <scope>NUCLEOTIDE SEQUENCE [LARGE SCALE GENOMIC DNA]</scope>
    <source>
        <strain evidence="2 4">NCTC12239</strain>
    </source>
</reference>
<evidence type="ECO:0000313" key="3">
    <source>
        <dbReference type="Proteomes" id="UP000054985"/>
    </source>
</evidence>
<organism evidence="2 4">
    <name type="scientific">Legionella moravica</name>
    <dbReference type="NCBI Taxonomy" id="39962"/>
    <lineage>
        <taxon>Bacteria</taxon>
        <taxon>Pseudomonadati</taxon>
        <taxon>Pseudomonadota</taxon>
        <taxon>Gammaproteobacteria</taxon>
        <taxon>Legionellales</taxon>
        <taxon>Legionellaceae</taxon>
        <taxon>Legionella</taxon>
    </lineage>
</organism>
<keyword evidence="3" id="KW-1185">Reference proteome</keyword>
<dbReference type="Proteomes" id="UP000254040">
    <property type="component" value="Unassembled WGS sequence"/>
</dbReference>
<evidence type="ECO:0000313" key="1">
    <source>
        <dbReference type="EMBL" id="KTD37342.1"/>
    </source>
</evidence>
<dbReference type="RefSeq" id="WP_028384934.1">
    <property type="nucleotide sequence ID" value="NZ_CAAAJG010000011.1"/>
</dbReference>
<evidence type="ECO:0000313" key="4">
    <source>
        <dbReference type="Proteomes" id="UP000254040"/>
    </source>
</evidence>
<dbReference type="EMBL" id="UGOG01000001">
    <property type="protein sequence ID" value="STX63181.1"/>
    <property type="molecule type" value="Genomic_DNA"/>
</dbReference>
<accession>A0A378K5Q5</accession>
<gene>
    <name evidence="1" type="ORF">Lmor_0534</name>
    <name evidence="2" type="ORF">NCTC12239_02123</name>
</gene>
<dbReference type="Proteomes" id="UP000054985">
    <property type="component" value="Unassembled WGS sequence"/>
</dbReference>
<evidence type="ECO:0000313" key="2">
    <source>
        <dbReference type="EMBL" id="STX63181.1"/>
    </source>
</evidence>
<name>A0A378K5Q5_9GAMM</name>
<reference evidence="1 3" key="1">
    <citation type="submission" date="2015-11" db="EMBL/GenBank/DDBJ databases">
        <title>Genomic analysis of 38 Legionella species identifies large and diverse effector repertoires.</title>
        <authorList>
            <person name="Burstein D."/>
            <person name="Amaro F."/>
            <person name="Zusman T."/>
            <person name="Lifshitz Z."/>
            <person name="Cohen O."/>
            <person name="Gilbert J.A."/>
            <person name="Pupko T."/>
            <person name="Shuman H.A."/>
            <person name="Segal G."/>
        </authorList>
    </citation>
    <scope>NUCLEOTIDE SEQUENCE [LARGE SCALE GENOMIC DNA]</scope>
    <source>
        <strain evidence="1 3">ATCC 43877</strain>
    </source>
</reference>
<proteinExistence type="predicted"/>
<dbReference type="OrthoDB" id="2041817at2"/>
<protein>
    <submittedName>
        <fullName evidence="2">Uncharacterized protein</fullName>
    </submittedName>
</protein>
<dbReference type="EMBL" id="LNYN01000013">
    <property type="protein sequence ID" value="KTD37342.1"/>
    <property type="molecule type" value="Genomic_DNA"/>
</dbReference>